<gene>
    <name evidence="1" type="ORF">GGX14DRAFT_443792</name>
</gene>
<keyword evidence="2" id="KW-1185">Reference proteome</keyword>
<evidence type="ECO:0000313" key="2">
    <source>
        <dbReference type="Proteomes" id="UP001219525"/>
    </source>
</evidence>
<dbReference type="AlphaFoldDB" id="A0AAD6VKL4"/>
<sequence>MMALANLSNIGSFYFGGPLFRGSLSTFASCTSVTMVSRLMLNLHEQAAIGIMSDMQMDTTPDNTPPLQILAMEVDATDASADAVAASEPWSGGEFQLQRSE</sequence>
<reference evidence="1" key="1">
    <citation type="submission" date="2023-03" db="EMBL/GenBank/DDBJ databases">
        <title>Massive genome expansion in bonnet fungi (Mycena s.s.) driven by repeated elements and novel gene families across ecological guilds.</title>
        <authorList>
            <consortium name="Lawrence Berkeley National Laboratory"/>
            <person name="Harder C.B."/>
            <person name="Miyauchi S."/>
            <person name="Viragh M."/>
            <person name="Kuo A."/>
            <person name="Thoen E."/>
            <person name="Andreopoulos B."/>
            <person name="Lu D."/>
            <person name="Skrede I."/>
            <person name="Drula E."/>
            <person name="Henrissat B."/>
            <person name="Morin E."/>
            <person name="Kohler A."/>
            <person name="Barry K."/>
            <person name="LaButti K."/>
            <person name="Morin E."/>
            <person name="Salamov A."/>
            <person name="Lipzen A."/>
            <person name="Mereny Z."/>
            <person name="Hegedus B."/>
            <person name="Baldrian P."/>
            <person name="Stursova M."/>
            <person name="Weitz H."/>
            <person name="Taylor A."/>
            <person name="Grigoriev I.V."/>
            <person name="Nagy L.G."/>
            <person name="Martin F."/>
            <person name="Kauserud H."/>
        </authorList>
    </citation>
    <scope>NUCLEOTIDE SEQUENCE</scope>
    <source>
        <strain evidence="1">9144</strain>
    </source>
</reference>
<dbReference type="EMBL" id="JARJCW010000019">
    <property type="protein sequence ID" value="KAJ7214358.1"/>
    <property type="molecule type" value="Genomic_DNA"/>
</dbReference>
<accession>A0AAD6VKL4</accession>
<protein>
    <submittedName>
        <fullName evidence="1">Uncharacterized protein</fullName>
    </submittedName>
</protein>
<evidence type="ECO:0000313" key="1">
    <source>
        <dbReference type="EMBL" id="KAJ7214358.1"/>
    </source>
</evidence>
<proteinExistence type="predicted"/>
<name>A0AAD6VKL4_9AGAR</name>
<comment type="caution">
    <text evidence="1">The sequence shown here is derived from an EMBL/GenBank/DDBJ whole genome shotgun (WGS) entry which is preliminary data.</text>
</comment>
<dbReference type="Proteomes" id="UP001219525">
    <property type="component" value="Unassembled WGS sequence"/>
</dbReference>
<organism evidence="1 2">
    <name type="scientific">Mycena pura</name>
    <dbReference type="NCBI Taxonomy" id="153505"/>
    <lineage>
        <taxon>Eukaryota</taxon>
        <taxon>Fungi</taxon>
        <taxon>Dikarya</taxon>
        <taxon>Basidiomycota</taxon>
        <taxon>Agaricomycotina</taxon>
        <taxon>Agaricomycetes</taxon>
        <taxon>Agaricomycetidae</taxon>
        <taxon>Agaricales</taxon>
        <taxon>Marasmiineae</taxon>
        <taxon>Mycenaceae</taxon>
        <taxon>Mycena</taxon>
    </lineage>
</organism>